<reference evidence="2" key="1">
    <citation type="submission" date="2014-11" db="EMBL/GenBank/DDBJ databases">
        <authorList>
            <person name="Amaro Gonzalez C."/>
        </authorList>
    </citation>
    <scope>NUCLEOTIDE SEQUENCE</scope>
</reference>
<evidence type="ECO:0000313" key="2">
    <source>
        <dbReference type="EMBL" id="JAH03896.1"/>
    </source>
</evidence>
<organism evidence="2">
    <name type="scientific">Anguilla anguilla</name>
    <name type="common">European freshwater eel</name>
    <name type="synonym">Muraena anguilla</name>
    <dbReference type="NCBI Taxonomy" id="7936"/>
    <lineage>
        <taxon>Eukaryota</taxon>
        <taxon>Metazoa</taxon>
        <taxon>Chordata</taxon>
        <taxon>Craniata</taxon>
        <taxon>Vertebrata</taxon>
        <taxon>Euteleostomi</taxon>
        <taxon>Actinopterygii</taxon>
        <taxon>Neopterygii</taxon>
        <taxon>Teleostei</taxon>
        <taxon>Anguilliformes</taxon>
        <taxon>Anguillidae</taxon>
        <taxon>Anguilla</taxon>
    </lineage>
</organism>
<evidence type="ECO:0000256" key="1">
    <source>
        <dbReference type="SAM" id="Phobius"/>
    </source>
</evidence>
<keyword evidence="1" id="KW-0472">Membrane</keyword>
<sequence length="64" mass="7459">MCLYMIVLHHLFVTHDFPCSSENMGVGRYHSLFQCMQLIGENILIIFFSFLFDAMHCGWLSILS</sequence>
<proteinExistence type="predicted"/>
<protein>
    <submittedName>
        <fullName evidence="2">Uncharacterized protein</fullName>
    </submittedName>
</protein>
<dbReference type="AlphaFoldDB" id="A0A0E9PH10"/>
<feature type="transmembrane region" description="Helical" evidence="1">
    <location>
        <begin position="43"/>
        <end position="62"/>
    </location>
</feature>
<name>A0A0E9PH10_ANGAN</name>
<dbReference type="EMBL" id="GBXM01104681">
    <property type="protein sequence ID" value="JAH03896.1"/>
    <property type="molecule type" value="Transcribed_RNA"/>
</dbReference>
<keyword evidence="1" id="KW-1133">Transmembrane helix</keyword>
<accession>A0A0E9PH10</accession>
<reference evidence="2" key="2">
    <citation type="journal article" date="2015" name="Fish Shellfish Immunol.">
        <title>Early steps in the European eel (Anguilla anguilla)-Vibrio vulnificus interaction in the gills: Role of the RtxA13 toxin.</title>
        <authorList>
            <person name="Callol A."/>
            <person name="Pajuelo D."/>
            <person name="Ebbesson L."/>
            <person name="Teles M."/>
            <person name="MacKenzie S."/>
            <person name="Amaro C."/>
        </authorList>
    </citation>
    <scope>NUCLEOTIDE SEQUENCE</scope>
</reference>
<keyword evidence="1" id="KW-0812">Transmembrane</keyword>